<dbReference type="Proteomes" id="UP001165079">
    <property type="component" value="Unassembled WGS sequence"/>
</dbReference>
<protein>
    <submittedName>
        <fullName evidence="1">Uncharacterized protein</fullName>
    </submittedName>
</protein>
<gene>
    <name evidence="1" type="ORF">Afil01_25360</name>
</gene>
<reference evidence="1" key="1">
    <citation type="submission" date="2023-03" db="EMBL/GenBank/DDBJ databases">
        <title>Actinorhabdospora filicis NBRC 111898.</title>
        <authorList>
            <person name="Ichikawa N."/>
            <person name="Sato H."/>
            <person name="Tonouchi N."/>
        </authorList>
    </citation>
    <scope>NUCLEOTIDE SEQUENCE</scope>
    <source>
        <strain evidence="1">NBRC 111898</strain>
    </source>
</reference>
<proteinExistence type="predicted"/>
<keyword evidence="2" id="KW-1185">Reference proteome</keyword>
<evidence type="ECO:0000313" key="1">
    <source>
        <dbReference type="EMBL" id="GLZ77729.1"/>
    </source>
</evidence>
<sequence length="86" mass="8955">MASIEEVKAGLEETARILETAIDGSQPVGDSLDQARERFAAATQGAIDDRAAGVHALLVGARSALDEAVETARTALEDAREYSAAL</sequence>
<organism evidence="1 2">
    <name type="scientific">Actinorhabdospora filicis</name>
    <dbReference type="NCBI Taxonomy" id="1785913"/>
    <lineage>
        <taxon>Bacteria</taxon>
        <taxon>Bacillati</taxon>
        <taxon>Actinomycetota</taxon>
        <taxon>Actinomycetes</taxon>
        <taxon>Micromonosporales</taxon>
        <taxon>Micromonosporaceae</taxon>
        <taxon>Actinorhabdospora</taxon>
    </lineage>
</organism>
<dbReference type="EMBL" id="BSTX01000001">
    <property type="protein sequence ID" value="GLZ77729.1"/>
    <property type="molecule type" value="Genomic_DNA"/>
</dbReference>
<accession>A0A9W6SIJ4</accession>
<name>A0A9W6SIJ4_9ACTN</name>
<evidence type="ECO:0000313" key="2">
    <source>
        <dbReference type="Proteomes" id="UP001165079"/>
    </source>
</evidence>
<dbReference type="RefSeq" id="WP_285662818.1">
    <property type="nucleotide sequence ID" value="NZ_BSTX01000001.1"/>
</dbReference>
<dbReference type="AlphaFoldDB" id="A0A9W6SIJ4"/>
<comment type="caution">
    <text evidence="1">The sequence shown here is derived from an EMBL/GenBank/DDBJ whole genome shotgun (WGS) entry which is preliminary data.</text>
</comment>